<name>A0ABP8R069_9ACTN</name>
<accession>A0ABP8R069</accession>
<dbReference type="PROSITE" id="PS50977">
    <property type="entry name" value="HTH_TETR_2"/>
    <property type="match status" value="1"/>
</dbReference>
<dbReference type="Gene3D" id="1.10.357.10">
    <property type="entry name" value="Tetracycline Repressor, domain 2"/>
    <property type="match status" value="1"/>
</dbReference>
<dbReference type="Proteomes" id="UP001500503">
    <property type="component" value="Unassembled WGS sequence"/>
</dbReference>
<reference evidence="7" key="1">
    <citation type="journal article" date="2019" name="Int. J. Syst. Evol. Microbiol.">
        <title>The Global Catalogue of Microorganisms (GCM) 10K type strain sequencing project: providing services to taxonomists for standard genome sequencing and annotation.</title>
        <authorList>
            <consortium name="The Broad Institute Genomics Platform"/>
            <consortium name="The Broad Institute Genome Sequencing Center for Infectious Disease"/>
            <person name="Wu L."/>
            <person name="Ma J."/>
        </authorList>
    </citation>
    <scope>NUCLEOTIDE SEQUENCE [LARGE SCALE GENOMIC DNA]</scope>
    <source>
        <strain evidence="7">JCM 17933</strain>
    </source>
</reference>
<evidence type="ECO:0000313" key="7">
    <source>
        <dbReference type="Proteomes" id="UP001500503"/>
    </source>
</evidence>
<gene>
    <name evidence="6" type="ORF">GCM10023191_083710</name>
</gene>
<dbReference type="InterPro" id="IPR011075">
    <property type="entry name" value="TetR_C"/>
</dbReference>
<sequence>MAPPSDFDGTERFRRFRSLVALTMERNRSVVYAPSMSNGRQPAGAAILQESVTAAITSAMFDQLAETGYARMSMDAVARRAGVGKAAVYRRWPSKQAMLIDLVEAAILRNLPEVPDTGSLAGDVRKFLDVIVEQAADPRIRRIALDVLVETTRTAELATALNDVVAQPRRTTAATVLTRAIDRGELSADLDRELALDLLISPLIMRLLLAADQVDDAYLTRLTKVIVTGLNAI</sequence>
<evidence type="ECO:0000256" key="3">
    <source>
        <dbReference type="ARBA" id="ARBA00023163"/>
    </source>
</evidence>
<dbReference type="EMBL" id="BAABHF010000049">
    <property type="protein sequence ID" value="GAA4514748.1"/>
    <property type="molecule type" value="Genomic_DNA"/>
</dbReference>
<dbReference type="InterPro" id="IPR009057">
    <property type="entry name" value="Homeodomain-like_sf"/>
</dbReference>
<dbReference type="InterPro" id="IPR001647">
    <property type="entry name" value="HTH_TetR"/>
</dbReference>
<dbReference type="SUPFAM" id="SSF46689">
    <property type="entry name" value="Homeodomain-like"/>
    <property type="match status" value="1"/>
</dbReference>
<evidence type="ECO:0000313" key="6">
    <source>
        <dbReference type="EMBL" id="GAA4514748.1"/>
    </source>
</evidence>
<dbReference type="PRINTS" id="PR00455">
    <property type="entry name" value="HTHTETR"/>
</dbReference>
<feature type="DNA-binding region" description="H-T-H motif" evidence="4">
    <location>
        <begin position="73"/>
        <end position="92"/>
    </location>
</feature>
<dbReference type="InterPro" id="IPR036271">
    <property type="entry name" value="Tet_transcr_reg_TetR-rel_C_sf"/>
</dbReference>
<organism evidence="6 7">
    <name type="scientific">Actinoallomurus oryzae</name>
    <dbReference type="NCBI Taxonomy" id="502180"/>
    <lineage>
        <taxon>Bacteria</taxon>
        <taxon>Bacillati</taxon>
        <taxon>Actinomycetota</taxon>
        <taxon>Actinomycetes</taxon>
        <taxon>Streptosporangiales</taxon>
        <taxon>Thermomonosporaceae</taxon>
        <taxon>Actinoallomurus</taxon>
    </lineage>
</organism>
<dbReference type="Pfam" id="PF16859">
    <property type="entry name" value="TetR_C_11"/>
    <property type="match status" value="1"/>
</dbReference>
<comment type="caution">
    <text evidence="6">The sequence shown here is derived from an EMBL/GenBank/DDBJ whole genome shotgun (WGS) entry which is preliminary data.</text>
</comment>
<evidence type="ECO:0000256" key="2">
    <source>
        <dbReference type="ARBA" id="ARBA00023125"/>
    </source>
</evidence>
<dbReference type="Gene3D" id="1.10.10.60">
    <property type="entry name" value="Homeodomain-like"/>
    <property type="match status" value="1"/>
</dbReference>
<dbReference type="InterPro" id="IPR050109">
    <property type="entry name" value="HTH-type_TetR-like_transc_reg"/>
</dbReference>
<evidence type="ECO:0000259" key="5">
    <source>
        <dbReference type="PROSITE" id="PS50977"/>
    </source>
</evidence>
<dbReference type="SUPFAM" id="SSF48498">
    <property type="entry name" value="Tetracyclin repressor-like, C-terminal domain"/>
    <property type="match status" value="1"/>
</dbReference>
<keyword evidence="7" id="KW-1185">Reference proteome</keyword>
<proteinExistence type="predicted"/>
<feature type="domain" description="HTH tetR-type" evidence="5">
    <location>
        <begin position="50"/>
        <end position="110"/>
    </location>
</feature>
<dbReference type="PROSITE" id="PS01081">
    <property type="entry name" value="HTH_TETR_1"/>
    <property type="match status" value="1"/>
</dbReference>
<dbReference type="Pfam" id="PF00440">
    <property type="entry name" value="TetR_N"/>
    <property type="match status" value="1"/>
</dbReference>
<keyword evidence="1" id="KW-0805">Transcription regulation</keyword>
<keyword evidence="3" id="KW-0804">Transcription</keyword>
<protein>
    <submittedName>
        <fullName evidence="6">TetR/AcrR family transcriptional regulator</fullName>
    </submittedName>
</protein>
<evidence type="ECO:0000256" key="1">
    <source>
        <dbReference type="ARBA" id="ARBA00023015"/>
    </source>
</evidence>
<dbReference type="PANTHER" id="PTHR30055:SF148">
    <property type="entry name" value="TETR-FAMILY TRANSCRIPTIONAL REGULATOR"/>
    <property type="match status" value="1"/>
</dbReference>
<dbReference type="PANTHER" id="PTHR30055">
    <property type="entry name" value="HTH-TYPE TRANSCRIPTIONAL REGULATOR RUTR"/>
    <property type="match status" value="1"/>
</dbReference>
<keyword evidence="2 4" id="KW-0238">DNA-binding</keyword>
<dbReference type="InterPro" id="IPR023772">
    <property type="entry name" value="DNA-bd_HTH_TetR-type_CS"/>
</dbReference>
<evidence type="ECO:0000256" key="4">
    <source>
        <dbReference type="PROSITE-ProRule" id="PRU00335"/>
    </source>
</evidence>